<proteinExistence type="predicted"/>
<dbReference type="RefSeq" id="WP_268944102.1">
    <property type="nucleotide sequence ID" value="NZ_JAPTYD010000061.1"/>
</dbReference>
<comment type="caution">
    <text evidence="1">The sequence shown here is derived from an EMBL/GenBank/DDBJ whole genome shotgun (WGS) entry which is preliminary data.</text>
</comment>
<accession>A0ABT4JA54</accession>
<sequence>MTGVPLVKSLHVETDYRTRWIDDHAGHDGDACLIWPFTAGERKRGALSYHGKIMGAAKAMCLAAHGEPPTAKHESAHSCGKGHLGCVHPGHLSWKTRKENRADLVKHGVLPRGTMVSTNKLTEEQVREIRSRIGSETGMALAAEFGVSGCCISDIKRRKSWAWLE</sequence>
<organism evidence="1 2">
    <name type="scientific">Paracoccus benzoatiresistens</name>
    <dbReference type="NCBI Taxonomy" id="2997341"/>
    <lineage>
        <taxon>Bacteria</taxon>
        <taxon>Pseudomonadati</taxon>
        <taxon>Pseudomonadota</taxon>
        <taxon>Alphaproteobacteria</taxon>
        <taxon>Rhodobacterales</taxon>
        <taxon>Paracoccaceae</taxon>
        <taxon>Paracoccus</taxon>
    </lineage>
</organism>
<evidence type="ECO:0000313" key="1">
    <source>
        <dbReference type="EMBL" id="MCZ0964005.1"/>
    </source>
</evidence>
<name>A0ABT4JA54_9RHOB</name>
<dbReference type="SUPFAM" id="SSF54060">
    <property type="entry name" value="His-Me finger endonucleases"/>
    <property type="match status" value="1"/>
</dbReference>
<evidence type="ECO:0000313" key="2">
    <source>
        <dbReference type="Proteomes" id="UP001149822"/>
    </source>
</evidence>
<reference evidence="1" key="1">
    <citation type="submission" date="2022-12" db="EMBL/GenBank/DDBJ databases">
        <title>Paracoccus sp. EF6 isolated from a lake water.</title>
        <authorList>
            <person name="Liu H."/>
        </authorList>
    </citation>
    <scope>NUCLEOTIDE SEQUENCE</scope>
    <source>
        <strain evidence="1">EF6</strain>
    </source>
</reference>
<dbReference type="InterPro" id="IPR044925">
    <property type="entry name" value="His-Me_finger_sf"/>
</dbReference>
<gene>
    <name evidence="1" type="ORF">OU682_20645</name>
</gene>
<dbReference type="EMBL" id="JAPTYD010000061">
    <property type="protein sequence ID" value="MCZ0964005.1"/>
    <property type="molecule type" value="Genomic_DNA"/>
</dbReference>
<evidence type="ECO:0008006" key="3">
    <source>
        <dbReference type="Google" id="ProtNLM"/>
    </source>
</evidence>
<keyword evidence="2" id="KW-1185">Reference proteome</keyword>
<dbReference type="Proteomes" id="UP001149822">
    <property type="component" value="Unassembled WGS sequence"/>
</dbReference>
<protein>
    <recommendedName>
        <fullName evidence="3">HNH endonuclease</fullName>
    </recommendedName>
</protein>